<evidence type="ECO:0000313" key="2">
    <source>
        <dbReference type="EMBL" id="PON84746.1"/>
    </source>
</evidence>
<protein>
    <recommendedName>
        <fullName evidence="4">LRR domain containing protein</fullName>
    </recommendedName>
</protein>
<feature type="compositionally biased region" description="Polar residues" evidence="1">
    <location>
        <begin position="21"/>
        <end position="35"/>
    </location>
</feature>
<dbReference type="Proteomes" id="UP000237000">
    <property type="component" value="Unassembled WGS sequence"/>
</dbReference>
<dbReference type="AlphaFoldDB" id="A0A2P5EGS8"/>
<evidence type="ECO:0000313" key="3">
    <source>
        <dbReference type="Proteomes" id="UP000237000"/>
    </source>
</evidence>
<accession>A0A2P5EGS8</accession>
<feature type="region of interest" description="Disordered" evidence="1">
    <location>
        <begin position="1"/>
        <end position="35"/>
    </location>
</feature>
<evidence type="ECO:0000256" key="1">
    <source>
        <dbReference type="SAM" id="MobiDB-lite"/>
    </source>
</evidence>
<feature type="non-terminal residue" evidence="2">
    <location>
        <position position="1"/>
    </location>
</feature>
<sequence>SSESGAGPPIQLSPSPPRMTATMNPTTGSASPATLHSSSQLTLDLLSPQLVDPFPTFLCILRFLSSLSFSNNSINLTIPQ</sequence>
<evidence type="ECO:0008006" key="4">
    <source>
        <dbReference type="Google" id="ProtNLM"/>
    </source>
</evidence>
<keyword evidence="3" id="KW-1185">Reference proteome</keyword>
<name>A0A2P5EGS8_TREOI</name>
<comment type="caution">
    <text evidence="2">The sequence shown here is derived from an EMBL/GenBank/DDBJ whole genome shotgun (WGS) entry which is preliminary data.</text>
</comment>
<dbReference type="EMBL" id="JXTC01000157">
    <property type="protein sequence ID" value="PON84746.1"/>
    <property type="molecule type" value="Genomic_DNA"/>
</dbReference>
<dbReference type="OrthoDB" id="10506512at2759"/>
<organism evidence="2 3">
    <name type="scientific">Trema orientale</name>
    <name type="common">Charcoal tree</name>
    <name type="synonym">Celtis orientalis</name>
    <dbReference type="NCBI Taxonomy" id="63057"/>
    <lineage>
        <taxon>Eukaryota</taxon>
        <taxon>Viridiplantae</taxon>
        <taxon>Streptophyta</taxon>
        <taxon>Embryophyta</taxon>
        <taxon>Tracheophyta</taxon>
        <taxon>Spermatophyta</taxon>
        <taxon>Magnoliopsida</taxon>
        <taxon>eudicotyledons</taxon>
        <taxon>Gunneridae</taxon>
        <taxon>Pentapetalae</taxon>
        <taxon>rosids</taxon>
        <taxon>fabids</taxon>
        <taxon>Rosales</taxon>
        <taxon>Cannabaceae</taxon>
        <taxon>Trema</taxon>
    </lineage>
</organism>
<reference evidence="3" key="1">
    <citation type="submission" date="2016-06" db="EMBL/GenBank/DDBJ databases">
        <title>Parallel loss of symbiosis genes in relatives of nitrogen-fixing non-legume Parasponia.</title>
        <authorList>
            <person name="Van Velzen R."/>
            <person name="Holmer R."/>
            <person name="Bu F."/>
            <person name="Rutten L."/>
            <person name="Van Zeijl A."/>
            <person name="Liu W."/>
            <person name="Santuari L."/>
            <person name="Cao Q."/>
            <person name="Sharma T."/>
            <person name="Shen D."/>
            <person name="Roswanjaya Y."/>
            <person name="Wardhani T."/>
            <person name="Kalhor M.S."/>
            <person name="Jansen J."/>
            <person name="Van den Hoogen J."/>
            <person name="Gungor B."/>
            <person name="Hartog M."/>
            <person name="Hontelez J."/>
            <person name="Verver J."/>
            <person name="Yang W.-C."/>
            <person name="Schijlen E."/>
            <person name="Repin R."/>
            <person name="Schilthuizen M."/>
            <person name="Schranz E."/>
            <person name="Heidstra R."/>
            <person name="Miyata K."/>
            <person name="Fedorova E."/>
            <person name="Kohlen W."/>
            <person name="Bisseling T."/>
            <person name="Smit S."/>
            <person name="Geurts R."/>
        </authorList>
    </citation>
    <scope>NUCLEOTIDE SEQUENCE [LARGE SCALE GENOMIC DNA]</scope>
    <source>
        <strain evidence="3">cv. RG33-2</strain>
    </source>
</reference>
<proteinExistence type="predicted"/>
<dbReference type="InParanoid" id="A0A2P5EGS8"/>
<gene>
    <name evidence="2" type="ORF">TorRG33x02_194500</name>
</gene>